<dbReference type="EMBL" id="LR824009">
    <property type="protein sequence ID" value="CAH0605584.1"/>
    <property type="molecule type" value="Genomic_DNA"/>
</dbReference>
<sequence length="95" mass="10979">MLLICLCTGQYIVRRYISVCKYLVSCNMNQVIKCKHLYCLIVCSNYNLLIRKHLSIKYADSISESMLSVSKQINLIQGVMTQDVLISMLFYILFA</sequence>
<gene>
    <name evidence="1" type="ORF">CINC_LOCUS11552</name>
</gene>
<protein>
    <submittedName>
        <fullName evidence="1">Uncharacterized protein</fullName>
    </submittedName>
</protein>
<keyword evidence="2" id="KW-1185">Reference proteome</keyword>
<reference evidence="1" key="1">
    <citation type="submission" date="2021-12" db="EMBL/GenBank/DDBJ databases">
        <authorList>
            <person name="King R."/>
        </authorList>
    </citation>
    <scope>NUCLEOTIDE SEQUENCE</scope>
</reference>
<name>A0A9P0FYX9_CHRIL</name>
<accession>A0A9P0FYX9</accession>
<proteinExistence type="predicted"/>
<dbReference type="Proteomes" id="UP001154114">
    <property type="component" value="Chromosome 6"/>
</dbReference>
<organism evidence="1 2">
    <name type="scientific">Chrysodeixis includens</name>
    <name type="common">Soybean looper</name>
    <name type="synonym">Pseudoplusia includens</name>
    <dbReference type="NCBI Taxonomy" id="689277"/>
    <lineage>
        <taxon>Eukaryota</taxon>
        <taxon>Metazoa</taxon>
        <taxon>Ecdysozoa</taxon>
        <taxon>Arthropoda</taxon>
        <taxon>Hexapoda</taxon>
        <taxon>Insecta</taxon>
        <taxon>Pterygota</taxon>
        <taxon>Neoptera</taxon>
        <taxon>Endopterygota</taxon>
        <taxon>Lepidoptera</taxon>
        <taxon>Glossata</taxon>
        <taxon>Ditrysia</taxon>
        <taxon>Noctuoidea</taxon>
        <taxon>Noctuidae</taxon>
        <taxon>Plusiinae</taxon>
        <taxon>Chrysodeixis</taxon>
    </lineage>
</organism>
<dbReference type="AlphaFoldDB" id="A0A9P0FYX9"/>
<evidence type="ECO:0000313" key="1">
    <source>
        <dbReference type="EMBL" id="CAH0605584.1"/>
    </source>
</evidence>
<evidence type="ECO:0000313" key="2">
    <source>
        <dbReference type="Proteomes" id="UP001154114"/>
    </source>
</evidence>